<dbReference type="EMBL" id="AP014809">
    <property type="protein sequence ID" value="BAU92596.1"/>
    <property type="molecule type" value="Genomic_DNA"/>
</dbReference>
<dbReference type="PANTHER" id="PTHR33498:SF1">
    <property type="entry name" value="TRANSPOSASE FOR INSERTION SEQUENCE ELEMENT IS1557"/>
    <property type="match status" value="1"/>
</dbReference>
<proteinExistence type="predicted"/>
<sequence length="118" mass="13043">MTTGWDSFNKVEAVTVATIEAAVPTLDEARSLLSGFQAMICERRPPDFDAWIDTAAHRLLASFAKGLSRDRAAVAAALAEPWSNGQTEGQITRLKLVKREMFRRAKLDLLEARLIAVE</sequence>
<dbReference type="InterPro" id="IPR047951">
    <property type="entry name" value="Transpos_ISL3"/>
</dbReference>
<dbReference type="Proteomes" id="UP000218288">
    <property type="component" value="Chromosome"/>
</dbReference>
<evidence type="ECO:0000313" key="2">
    <source>
        <dbReference type="Proteomes" id="UP000218288"/>
    </source>
</evidence>
<accession>A0A160PI66</accession>
<evidence type="ECO:0000313" key="1">
    <source>
        <dbReference type="EMBL" id="BAU92596.1"/>
    </source>
</evidence>
<dbReference type="AlphaFoldDB" id="A0A160PI66"/>
<organism evidence="1 2">
    <name type="scientific">Methylorubrum populi</name>
    <dbReference type="NCBI Taxonomy" id="223967"/>
    <lineage>
        <taxon>Bacteria</taxon>
        <taxon>Pseudomonadati</taxon>
        <taxon>Pseudomonadota</taxon>
        <taxon>Alphaproteobacteria</taxon>
        <taxon>Hyphomicrobiales</taxon>
        <taxon>Methylobacteriaceae</taxon>
        <taxon>Methylorubrum</taxon>
    </lineage>
</organism>
<dbReference type="PANTHER" id="PTHR33498">
    <property type="entry name" value="TRANSPOSASE FOR INSERTION SEQUENCE ELEMENT IS1557"/>
    <property type="match status" value="1"/>
</dbReference>
<name>A0A160PI66_9HYPH</name>
<reference evidence="1 2" key="1">
    <citation type="journal article" date="2016" name="Genome Announc.">
        <title>Complete Genome Sequence of Methylobacterium populi P-1M, Isolated from Pink-Pigmented Household Biofilm.</title>
        <authorList>
            <person name="Morohoshi T."/>
            <person name="Ikeda T."/>
        </authorList>
    </citation>
    <scope>NUCLEOTIDE SEQUENCE [LARGE SCALE GENOMIC DNA]</scope>
    <source>
        <strain evidence="1 2">P-1M</strain>
    </source>
</reference>
<protein>
    <submittedName>
        <fullName evidence="1">Putative transposase</fullName>
    </submittedName>
</protein>
<gene>
    <name evidence="1" type="ORF">MPPM_3991</name>
</gene>